<evidence type="ECO:0008006" key="5">
    <source>
        <dbReference type="Google" id="ProtNLM"/>
    </source>
</evidence>
<dbReference type="InterPro" id="IPR039491">
    <property type="entry name" value="REX1-B"/>
</dbReference>
<sequence>YRSRALGSLTGRERAPGRCPTSPPPLSLPPPPQTDEAVRALLQRFYALQGERVEAYRLLEEGHRAYLSSAPHYDFPRYRQLVHELTLGFSRISREVLQLQARLRDQHGRPELAQHLARLQEREQEKLQLTAQLQLARQRVQDEPGVDAHQQEVLIKTIEAISEILQDLKYDSEEAE</sequence>
<dbReference type="OMA" id="VQGLRAW"/>
<accession>A0A493THY4</accession>
<dbReference type="PANTHER" id="PTHR28309:SF1">
    <property type="entry name" value="REQUIRED FOR EXCISION 1-B DOMAIN-CONTAINING PROTEIN"/>
    <property type="match status" value="1"/>
</dbReference>
<dbReference type="PANTHER" id="PTHR28309">
    <property type="entry name" value="REQUIRED FOR EXCISION 1-B DOMAIN-CONTAINING PROTEIN"/>
    <property type="match status" value="1"/>
</dbReference>
<dbReference type="GeneTree" id="ENSGT00940000166035"/>
<reference evidence="4" key="1">
    <citation type="submission" date="2017-10" db="EMBL/GenBank/DDBJ databases">
        <title>A new Pekin duck reference genome.</title>
        <authorList>
            <person name="Hou Z.-C."/>
            <person name="Zhou Z.-K."/>
            <person name="Zhu F."/>
            <person name="Hou S.-S."/>
        </authorList>
    </citation>
    <scope>NUCLEOTIDE SEQUENCE [LARGE SCALE GENOMIC DNA]</scope>
</reference>
<keyword evidence="4" id="KW-1185">Reference proteome</keyword>
<reference evidence="3" key="3">
    <citation type="submission" date="2025-09" db="UniProtKB">
        <authorList>
            <consortium name="Ensembl"/>
        </authorList>
    </citation>
    <scope>IDENTIFICATION</scope>
</reference>
<protein>
    <recommendedName>
        <fullName evidence="5">Required for excision 1-B domain containing</fullName>
    </recommendedName>
</protein>
<dbReference type="Proteomes" id="UP000016666">
    <property type="component" value="Unassembled WGS sequence"/>
</dbReference>
<reference evidence="3" key="2">
    <citation type="submission" date="2025-08" db="UniProtKB">
        <authorList>
            <consortium name="Ensembl"/>
        </authorList>
    </citation>
    <scope>IDENTIFICATION</scope>
</reference>
<organism evidence="3 4">
    <name type="scientific">Anas platyrhynchos platyrhynchos</name>
    <name type="common">Northern mallard</name>
    <dbReference type="NCBI Taxonomy" id="8840"/>
    <lineage>
        <taxon>Eukaryota</taxon>
        <taxon>Metazoa</taxon>
        <taxon>Chordata</taxon>
        <taxon>Craniata</taxon>
        <taxon>Vertebrata</taxon>
        <taxon>Euteleostomi</taxon>
        <taxon>Archelosauria</taxon>
        <taxon>Archosauria</taxon>
        <taxon>Dinosauria</taxon>
        <taxon>Saurischia</taxon>
        <taxon>Theropoda</taxon>
        <taxon>Coelurosauria</taxon>
        <taxon>Aves</taxon>
        <taxon>Neognathae</taxon>
        <taxon>Galloanserae</taxon>
        <taxon>Anseriformes</taxon>
        <taxon>Anatidae</taxon>
        <taxon>Anatinae</taxon>
        <taxon>Anas</taxon>
    </lineage>
</organism>
<dbReference type="Ensembl" id="ENSAPLT00000043604.1">
    <property type="protein sequence ID" value="ENSAPLP00000025285.1"/>
    <property type="gene ID" value="ENSAPLG00000017460.1"/>
</dbReference>
<evidence type="ECO:0000313" key="4">
    <source>
        <dbReference type="Proteomes" id="UP000016666"/>
    </source>
</evidence>
<keyword evidence="1" id="KW-0175">Coiled coil</keyword>
<evidence type="ECO:0000313" key="3">
    <source>
        <dbReference type="Ensembl" id="ENSAPLP00000025285.1"/>
    </source>
</evidence>
<feature type="compositionally biased region" description="Pro residues" evidence="2">
    <location>
        <begin position="21"/>
        <end position="33"/>
    </location>
</feature>
<dbReference type="Pfam" id="PF14966">
    <property type="entry name" value="DNA_repr_REX1B"/>
    <property type="match status" value="1"/>
</dbReference>
<dbReference type="AlphaFoldDB" id="A0A493THY4"/>
<name>A0A493THY4_ANAPP</name>
<proteinExistence type="predicted"/>
<feature type="coiled-coil region" evidence="1">
    <location>
        <begin position="112"/>
        <end position="139"/>
    </location>
</feature>
<evidence type="ECO:0000256" key="1">
    <source>
        <dbReference type="SAM" id="Coils"/>
    </source>
</evidence>
<evidence type="ECO:0000256" key="2">
    <source>
        <dbReference type="SAM" id="MobiDB-lite"/>
    </source>
</evidence>
<feature type="region of interest" description="Disordered" evidence="2">
    <location>
        <begin position="1"/>
        <end position="33"/>
    </location>
</feature>